<organism evidence="2 4">
    <name type="scientific">Meloidogyne incognita</name>
    <name type="common">Southern root-knot nematode worm</name>
    <name type="synonym">Oxyuris incognita</name>
    <dbReference type="NCBI Taxonomy" id="6306"/>
    <lineage>
        <taxon>Eukaryota</taxon>
        <taxon>Metazoa</taxon>
        <taxon>Ecdysozoa</taxon>
        <taxon>Nematoda</taxon>
        <taxon>Chromadorea</taxon>
        <taxon>Rhabditida</taxon>
        <taxon>Tylenchina</taxon>
        <taxon>Tylenchomorpha</taxon>
        <taxon>Tylenchoidea</taxon>
        <taxon>Meloidogynidae</taxon>
        <taxon>Meloidogyninae</taxon>
        <taxon>Meloidogyne</taxon>
        <taxon>Meloidogyne incognita group</taxon>
    </lineage>
</organism>
<reference evidence="3 4" key="1">
    <citation type="submission" date="2022-11" db="UniProtKB">
        <authorList>
            <consortium name="WormBaseParasite"/>
        </authorList>
    </citation>
    <scope>IDENTIFICATION</scope>
</reference>
<keyword evidence="2" id="KW-1185">Reference proteome</keyword>
<evidence type="ECO:0000313" key="3">
    <source>
        <dbReference type="WBParaSite" id="Minc3s01236g21957"/>
    </source>
</evidence>
<dbReference type="WBParaSite" id="Minc3s01236g21957">
    <property type="protein sequence ID" value="Minc3s01236g21957"/>
    <property type="gene ID" value="Minc3s01236g21957"/>
</dbReference>
<evidence type="ECO:0000313" key="4">
    <source>
        <dbReference type="WBParaSite" id="Minc3s02465g30184"/>
    </source>
</evidence>
<protein>
    <submittedName>
        <fullName evidence="3 4">Uncharacterized protein</fullName>
    </submittedName>
</protein>
<accession>A0A914MUQ5</accession>
<dbReference type="AlphaFoldDB" id="A0A914MUQ5"/>
<name>A0A914MUQ5_MELIC</name>
<proteinExistence type="predicted"/>
<sequence>MIDQLNELFRINDDILTRLTVDNHTIMPKNFTSRLKQLQRKMRENVGSGNVNEDNMDVVAGAGHHGSGPETEVWP</sequence>
<dbReference type="WBParaSite" id="Minc3s02465g30184">
    <property type="protein sequence ID" value="Minc3s02465g30184"/>
    <property type="gene ID" value="Minc3s02465g30184"/>
</dbReference>
<evidence type="ECO:0000256" key="1">
    <source>
        <dbReference type="SAM" id="MobiDB-lite"/>
    </source>
</evidence>
<evidence type="ECO:0000313" key="2">
    <source>
        <dbReference type="Proteomes" id="UP000887563"/>
    </source>
</evidence>
<dbReference type="Proteomes" id="UP000887563">
    <property type="component" value="Unplaced"/>
</dbReference>
<feature type="region of interest" description="Disordered" evidence="1">
    <location>
        <begin position="46"/>
        <end position="75"/>
    </location>
</feature>